<dbReference type="InterPro" id="IPR050214">
    <property type="entry name" value="Cys_Synth/Cystath_Beta-Synth"/>
</dbReference>
<keyword evidence="2" id="KW-0663">Pyridoxal phosphate</keyword>
<proteinExistence type="predicted"/>
<protein>
    <submittedName>
        <fullName evidence="4">Cysteine synthase family protein</fullName>
    </submittedName>
</protein>
<comment type="cofactor">
    <cofactor evidence="1">
        <name>pyridoxal 5'-phosphate</name>
        <dbReference type="ChEBI" id="CHEBI:597326"/>
    </cofactor>
</comment>
<gene>
    <name evidence="4" type="ORF">HW115_05265</name>
</gene>
<dbReference type="GO" id="GO:1901605">
    <property type="term" value="P:alpha-amino acid metabolic process"/>
    <property type="evidence" value="ECO:0007669"/>
    <property type="project" value="UniProtKB-ARBA"/>
</dbReference>
<sequence>MQKLPCHRYLHRVPPTPLVPIQINADSPAIWCKLEYLNPSGSTKDRIARHILEKAWRQGKLEAGNLVVEASSGSTSIALAMNCAQMGLRFLAFIPDTATNERALMIQAYGGEVRKVSGGMPEVIRTAATFCADEGAFLARQFENPDNAEAHQLFTAHEIMVQLPDVNIDAVVSGIGTGGTLVGLHQGFTHAGCQTRPVAAIPRCADGSMTSNVECCSLRFSKDVPGVIDGCSKLYSDWKQEPSASDLVEIAIDDDRCMKLTHQLWKMGFPVGPSSGLNLAAAMDAAQDLPTDATIVTVFPDRMERYFSHKVFETLRP</sequence>
<evidence type="ECO:0000256" key="1">
    <source>
        <dbReference type="ARBA" id="ARBA00001933"/>
    </source>
</evidence>
<evidence type="ECO:0000259" key="3">
    <source>
        <dbReference type="Pfam" id="PF00291"/>
    </source>
</evidence>
<dbReference type="EMBL" id="JACBAZ010000002">
    <property type="protein sequence ID" value="NWK55007.1"/>
    <property type="molecule type" value="Genomic_DNA"/>
</dbReference>
<evidence type="ECO:0000313" key="4">
    <source>
        <dbReference type="EMBL" id="NWK55007.1"/>
    </source>
</evidence>
<dbReference type="Proteomes" id="UP000557872">
    <property type="component" value="Unassembled WGS sequence"/>
</dbReference>
<organism evidence="4 5">
    <name type="scientific">Oceaniferula marina</name>
    <dbReference type="NCBI Taxonomy" id="2748318"/>
    <lineage>
        <taxon>Bacteria</taxon>
        <taxon>Pseudomonadati</taxon>
        <taxon>Verrucomicrobiota</taxon>
        <taxon>Verrucomicrobiia</taxon>
        <taxon>Verrucomicrobiales</taxon>
        <taxon>Verrucomicrobiaceae</taxon>
        <taxon>Oceaniferula</taxon>
    </lineage>
</organism>
<evidence type="ECO:0000313" key="5">
    <source>
        <dbReference type="Proteomes" id="UP000557872"/>
    </source>
</evidence>
<dbReference type="SUPFAM" id="SSF53686">
    <property type="entry name" value="Tryptophan synthase beta subunit-like PLP-dependent enzymes"/>
    <property type="match status" value="1"/>
</dbReference>
<keyword evidence="5" id="KW-1185">Reference proteome</keyword>
<dbReference type="AlphaFoldDB" id="A0A851GIQ1"/>
<reference evidence="4 5" key="1">
    <citation type="submission" date="2020-07" db="EMBL/GenBank/DDBJ databases">
        <title>Roseicoccus Jingziensis gen. nov., sp. nov., isolated from coastal seawater.</title>
        <authorList>
            <person name="Feng X."/>
        </authorList>
    </citation>
    <scope>NUCLEOTIDE SEQUENCE [LARGE SCALE GENOMIC DNA]</scope>
    <source>
        <strain evidence="4 5">N1E253</strain>
    </source>
</reference>
<comment type="caution">
    <text evidence="4">The sequence shown here is derived from an EMBL/GenBank/DDBJ whole genome shotgun (WGS) entry which is preliminary data.</text>
</comment>
<dbReference type="PANTHER" id="PTHR10314">
    <property type="entry name" value="CYSTATHIONINE BETA-SYNTHASE"/>
    <property type="match status" value="1"/>
</dbReference>
<evidence type="ECO:0000256" key="2">
    <source>
        <dbReference type="ARBA" id="ARBA00022898"/>
    </source>
</evidence>
<feature type="domain" description="Tryptophan synthase beta chain-like PALP" evidence="3">
    <location>
        <begin position="14"/>
        <end position="301"/>
    </location>
</feature>
<accession>A0A851GIQ1</accession>
<dbReference type="InterPro" id="IPR036052">
    <property type="entry name" value="TrpB-like_PALP_sf"/>
</dbReference>
<dbReference type="Gene3D" id="3.40.50.1100">
    <property type="match status" value="2"/>
</dbReference>
<name>A0A851GIQ1_9BACT</name>
<dbReference type="RefSeq" id="WP_178931552.1">
    <property type="nucleotide sequence ID" value="NZ_JACBAZ010000002.1"/>
</dbReference>
<dbReference type="CDD" id="cd01561">
    <property type="entry name" value="CBS_like"/>
    <property type="match status" value="1"/>
</dbReference>
<dbReference type="Pfam" id="PF00291">
    <property type="entry name" value="PALP"/>
    <property type="match status" value="1"/>
</dbReference>
<dbReference type="InterPro" id="IPR001926">
    <property type="entry name" value="TrpB-like_PALP"/>
</dbReference>